<dbReference type="InterPro" id="IPR036291">
    <property type="entry name" value="NAD(P)-bd_dom_sf"/>
</dbReference>
<dbReference type="Gene3D" id="3.40.50.720">
    <property type="entry name" value="NAD(P)-binding Rossmann-like Domain"/>
    <property type="match status" value="1"/>
</dbReference>
<protein>
    <submittedName>
        <fullName evidence="1">Uncharacterized protein</fullName>
    </submittedName>
</protein>
<evidence type="ECO:0000313" key="1">
    <source>
        <dbReference type="EMBL" id="VAV99942.1"/>
    </source>
</evidence>
<accession>A0A3B0S7Q0</accession>
<dbReference type="EMBL" id="UOEC01000167">
    <property type="protein sequence ID" value="VAV99942.1"/>
    <property type="molecule type" value="Genomic_DNA"/>
</dbReference>
<name>A0A3B0S7Q0_9ZZZZ</name>
<dbReference type="AlphaFoldDB" id="A0A3B0S7Q0"/>
<organism evidence="1">
    <name type="scientific">hydrothermal vent metagenome</name>
    <dbReference type="NCBI Taxonomy" id="652676"/>
    <lineage>
        <taxon>unclassified sequences</taxon>
        <taxon>metagenomes</taxon>
        <taxon>ecological metagenomes</taxon>
    </lineage>
</organism>
<sequence>MFRFLEQKQLMPEWQENPYRIGKVASGRTILVTGATSRAGRQLCRKLIDRGDQLIVLVCNRKKAAEIFGPHAMIITSLDVLGRGTTIDRVINMAGN</sequence>
<gene>
    <name evidence="1" type="ORF">MNBD_ALPHA08-2193</name>
</gene>
<proteinExistence type="predicted"/>
<dbReference type="SUPFAM" id="SSF51735">
    <property type="entry name" value="NAD(P)-binding Rossmann-fold domains"/>
    <property type="match status" value="1"/>
</dbReference>
<reference evidence="1" key="1">
    <citation type="submission" date="2018-06" db="EMBL/GenBank/DDBJ databases">
        <authorList>
            <person name="Zhirakovskaya E."/>
        </authorList>
    </citation>
    <scope>NUCLEOTIDE SEQUENCE</scope>
</reference>